<dbReference type="KEGG" id="mfn:Ga0123462_0843"/>
<sequence length="49" mass="5514">MSSIMDKVRLGVSSKQVAIQFLVCREIPFDDPNRSIMVDFNSSAFYSSP</sequence>
<keyword evidence="2" id="KW-1185">Reference proteome</keyword>
<evidence type="ECO:0000313" key="1">
    <source>
        <dbReference type="EMBL" id="ATX81712.1"/>
    </source>
</evidence>
<protein>
    <submittedName>
        <fullName evidence="1">Uncharacterized protein</fullName>
    </submittedName>
</protein>
<proteinExistence type="predicted"/>
<dbReference type="AlphaFoldDB" id="A0A2K8L3N3"/>
<dbReference type="EMBL" id="CP018800">
    <property type="protein sequence ID" value="ATX81712.1"/>
    <property type="molecule type" value="Genomic_DNA"/>
</dbReference>
<organism evidence="1 2">
    <name type="scientific">Mariprofundus ferrinatatus</name>
    <dbReference type="NCBI Taxonomy" id="1921087"/>
    <lineage>
        <taxon>Bacteria</taxon>
        <taxon>Pseudomonadati</taxon>
        <taxon>Pseudomonadota</taxon>
        <taxon>Candidatius Mariprofundia</taxon>
        <taxon>Mariprofundales</taxon>
        <taxon>Mariprofundaceae</taxon>
        <taxon>Mariprofundus</taxon>
    </lineage>
</organism>
<evidence type="ECO:0000313" key="2">
    <source>
        <dbReference type="Proteomes" id="UP000231637"/>
    </source>
</evidence>
<dbReference type="Proteomes" id="UP000231637">
    <property type="component" value="Chromosome"/>
</dbReference>
<gene>
    <name evidence="1" type="ORF">Ga0123462_0843</name>
</gene>
<accession>A0A2K8L3N3</accession>
<reference evidence="1 2" key="1">
    <citation type="submission" date="2016-12" db="EMBL/GenBank/DDBJ databases">
        <title>Isolation and genomic insights into novel planktonic Zetaproteobacteria from stratified waters of the Chesapeake Bay.</title>
        <authorList>
            <person name="McAllister S.M."/>
            <person name="Kato S."/>
            <person name="Chan C.S."/>
            <person name="Chiu B.K."/>
            <person name="Field E.K."/>
        </authorList>
    </citation>
    <scope>NUCLEOTIDE SEQUENCE [LARGE SCALE GENOMIC DNA]</scope>
    <source>
        <strain evidence="1 2">CP-8</strain>
    </source>
</reference>
<name>A0A2K8L3N3_9PROT</name>